<protein>
    <recommendedName>
        <fullName evidence="3">Right handed beta helix domain-containing protein</fullName>
    </recommendedName>
</protein>
<feature type="transmembrane region" description="Helical" evidence="2">
    <location>
        <begin position="788"/>
        <end position="809"/>
    </location>
</feature>
<keyword evidence="2" id="KW-0472">Membrane</keyword>
<dbReference type="Pfam" id="PF13229">
    <property type="entry name" value="Beta_helix"/>
    <property type="match status" value="1"/>
</dbReference>
<dbReference type="Gene3D" id="2.160.20.10">
    <property type="entry name" value="Single-stranded right-handed beta-helix, Pectin lyase-like"/>
    <property type="match status" value="1"/>
</dbReference>
<dbReference type="InterPro" id="IPR006626">
    <property type="entry name" value="PbH1"/>
</dbReference>
<dbReference type="PANTHER" id="PTHR11319:SF35">
    <property type="entry name" value="OUTER MEMBRANE PROTEIN PMPC-RELATED"/>
    <property type="match status" value="1"/>
</dbReference>
<name>A0A836CFN7_9STRA</name>
<feature type="transmembrane region" description="Helical" evidence="2">
    <location>
        <begin position="733"/>
        <end position="757"/>
    </location>
</feature>
<dbReference type="InterPro" id="IPR039448">
    <property type="entry name" value="Beta_helix"/>
</dbReference>
<dbReference type="SUPFAM" id="SSF51126">
    <property type="entry name" value="Pectin lyase-like"/>
    <property type="match status" value="2"/>
</dbReference>
<keyword evidence="2" id="KW-1133">Transmembrane helix</keyword>
<dbReference type="OrthoDB" id="2018448at2759"/>
<gene>
    <name evidence="4" type="ORF">JKP88DRAFT_316821</name>
</gene>
<feature type="domain" description="Right handed beta helix" evidence="3">
    <location>
        <begin position="259"/>
        <end position="415"/>
    </location>
</feature>
<evidence type="ECO:0000256" key="1">
    <source>
        <dbReference type="SAM" id="MobiDB-lite"/>
    </source>
</evidence>
<dbReference type="InterPro" id="IPR011050">
    <property type="entry name" value="Pectin_lyase_fold/virulence"/>
</dbReference>
<feature type="transmembrane region" description="Helical" evidence="2">
    <location>
        <begin position="691"/>
        <end position="712"/>
    </location>
</feature>
<dbReference type="SMART" id="SM00710">
    <property type="entry name" value="PbH1"/>
    <property type="match status" value="8"/>
</dbReference>
<sequence length="1087" mass="116080">MGADTVTIDGSLMQTGAMFNVSGGAKLIVEGVTLRGGHSKASGGAIRVDDDESIGGGSGGEVHLVNVAFEDNFSEVSGGALFLGAKSVARVRGGSFINNEAAGLDGDFGGGAIFQTEDSAAYVDGVLFVNNRANKGSGVMVDFHAHSHISNCMFSRHTASAGNDHMPKRNTSPPYYKHSKSFERSMASASGTLIAAASGDVASLLGTFRYYCKVQKISGESSEEGGLTAVNCIFRNNSAIYGGVIWTEPGCKSLVRLKDCLLEDNEARTTGGGAIKAGDVARMELVNCTLSRNRADAGNGGALWISPGSKINITGGTFSDNKSPRGGAIFMEGSDDGKLQLLDVTFADNAADYEGGGVWLARLGLGSATNCTFMRNRAQYGGAIYTRERDTDPFTVANCNFEDNIAENAGAAIMQMGAAWMTNVTNTAFEGNTASCCYIGGYGTVGREIGSSCQDVDTAASINCCPADTYAASNQCVECDPELLDCSVPGTNVSTLPLNPGFWRGSMTAGQEVVLTCWNDAACKGGVAEDPDGYCNAGYEGPYCAVCAPNYTSVVAYKCHECRSGAVIVFVLVLLFILLVLVGILVSFALSGGQRGSTSAEMAVTTREGYEVMGGTQKFLVSLGNIGVRALASLRIPIIVFQVLTQYFNITGVPLPQLYRDFIVWLDFINMDLSVLLSLGCVFPANFYDRLLISTLLPLGVLALLGVAYLVVDRRARIHGRRGRLHSVFVEKAGLMVFTLTFFVFSISSTTIFQTFACDKIAGTEKSYLRADYSLECHTATYRAYRAYAVFMIFVFPVGIPAMYMALLWRQRNAIQAVSEEYDLSARFEVSAPLRATAFLWQPYTRGMYYWEVVECGRRLLLASCVVFILPGSLGQSSYACVFAYFSIVVYLRCSPHVARIDGRLYVLGATILFLSYFVGLIVQSGYTSARSNGGNVVSTLLILLNVVLLCAALAQIAIVSEYIRPTVKTMSARVSRRWRNSKLDRSSSSSSVAPAICNNNSKAGSLEAAGSSDGTAHGNAAASSMQACNGTERLRRLMGSVCNTLSGSGASSRRPVELPHARRSSFNDMRRESIPDSALTMLEPIS</sequence>
<comment type="caution">
    <text evidence="4">The sequence shown here is derived from an EMBL/GenBank/DDBJ whole genome shotgun (WGS) entry which is preliminary data.</text>
</comment>
<feature type="transmembrane region" description="Helical" evidence="2">
    <location>
        <begin position="567"/>
        <end position="590"/>
    </location>
</feature>
<dbReference type="Proteomes" id="UP000664859">
    <property type="component" value="Unassembled WGS sequence"/>
</dbReference>
<proteinExistence type="predicted"/>
<feature type="transmembrane region" description="Helical" evidence="2">
    <location>
        <begin position="876"/>
        <end position="893"/>
    </location>
</feature>
<keyword evidence="5" id="KW-1185">Reference proteome</keyword>
<dbReference type="PANTHER" id="PTHR11319">
    <property type="entry name" value="G PROTEIN-COUPLED RECEPTOR-RELATED"/>
    <property type="match status" value="1"/>
</dbReference>
<dbReference type="AlphaFoldDB" id="A0A836CFN7"/>
<feature type="transmembrane region" description="Helical" evidence="2">
    <location>
        <begin position="662"/>
        <end position="685"/>
    </location>
</feature>
<organism evidence="4 5">
    <name type="scientific">Tribonema minus</name>
    <dbReference type="NCBI Taxonomy" id="303371"/>
    <lineage>
        <taxon>Eukaryota</taxon>
        <taxon>Sar</taxon>
        <taxon>Stramenopiles</taxon>
        <taxon>Ochrophyta</taxon>
        <taxon>PX clade</taxon>
        <taxon>Xanthophyceae</taxon>
        <taxon>Tribonematales</taxon>
        <taxon>Tribonemataceae</taxon>
        <taxon>Tribonema</taxon>
    </lineage>
</organism>
<evidence type="ECO:0000256" key="2">
    <source>
        <dbReference type="SAM" id="Phobius"/>
    </source>
</evidence>
<evidence type="ECO:0000313" key="4">
    <source>
        <dbReference type="EMBL" id="KAG5183488.1"/>
    </source>
</evidence>
<dbReference type="EMBL" id="JAFCMP010000204">
    <property type="protein sequence ID" value="KAG5183488.1"/>
    <property type="molecule type" value="Genomic_DNA"/>
</dbReference>
<feature type="transmembrane region" description="Helical" evidence="2">
    <location>
        <begin position="943"/>
        <end position="964"/>
    </location>
</feature>
<dbReference type="InterPro" id="IPR012334">
    <property type="entry name" value="Pectin_lyas_fold"/>
</dbReference>
<feature type="region of interest" description="Disordered" evidence="1">
    <location>
        <begin position="1046"/>
        <end position="1065"/>
    </location>
</feature>
<feature type="transmembrane region" description="Helical" evidence="2">
    <location>
        <begin position="905"/>
        <end position="923"/>
    </location>
</feature>
<accession>A0A836CFN7</accession>
<reference evidence="4" key="1">
    <citation type="submission" date="2021-02" db="EMBL/GenBank/DDBJ databases">
        <title>First Annotated Genome of the Yellow-green Alga Tribonema minus.</title>
        <authorList>
            <person name="Mahan K.M."/>
        </authorList>
    </citation>
    <scope>NUCLEOTIDE SEQUENCE</scope>
    <source>
        <strain evidence="4">UTEX B ZZ1240</strain>
    </source>
</reference>
<evidence type="ECO:0000259" key="3">
    <source>
        <dbReference type="Pfam" id="PF13229"/>
    </source>
</evidence>
<evidence type="ECO:0000313" key="5">
    <source>
        <dbReference type="Proteomes" id="UP000664859"/>
    </source>
</evidence>
<keyword evidence="2" id="KW-0812">Transmembrane</keyword>